<dbReference type="CDD" id="cd18548">
    <property type="entry name" value="ABC_6TM_Tm287_like"/>
    <property type="match status" value="1"/>
</dbReference>
<dbReference type="Proteomes" id="UP000037392">
    <property type="component" value="Unassembled WGS sequence"/>
</dbReference>
<evidence type="ECO:0000256" key="2">
    <source>
        <dbReference type="ARBA" id="ARBA00022448"/>
    </source>
</evidence>
<evidence type="ECO:0000256" key="6">
    <source>
        <dbReference type="ARBA" id="ARBA00022840"/>
    </source>
</evidence>
<dbReference type="GeneID" id="93162424"/>
<keyword evidence="7 9" id="KW-1133">Transmembrane helix</keyword>
<gene>
    <name evidence="12" type="ORF">HMPREF9470_03043</name>
</gene>
<dbReference type="GO" id="GO:0005524">
    <property type="term" value="F:ATP binding"/>
    <property type="evidence" value="ECO:0007669"/>
    <property type="project" value="UniProtKB-KW"/>
</dbReference>
<evidence type="ECO:0000256" key="4">
    <source>
        <dbReference type="ARBA" id="ARBA00022692"/>
    </source>
</evidence>
<dbReference type="GO" id="GO:0016887">
    <property type="term" value="F:ATP hydrolysis activity"/>
    <property type="evidence" value="ECO:0007669"/>
    <property type="project" value="InterPro"/>
</dbReference>
<feature type="transmembrane region" description="Helical" evidence="9">
    <location>
        <begin position="52"/>
        <end position="85"/>
    </location>
</feature>
<dbReference type="Gene3D" id="1.20.1560.10">
    <property type="entry name" value="ABC transporter type 1, transmembrane domain"/>
    <property type="match status" value="1"/>
</dbReference>
<evidence type="ECO:0000256" key="1">
    <source>
        <dbReference type="ARBA" id="ARBA00004651"/>
    </source>
</evidence>
<dbReference type="PROSITE" id="PS00211">
    <property type="entry name" value="ABC_TRANSPORTER_1"/>
    <property type="match status" value="1"/>
</dbReference>
<evidence type="ECO:0000256" key="3">
    <source>
        <dbReference type="ARBA" id="ARBA00022475"/>
    </source>
</evidence>
<evidence type="ECO:0000313" key="12">
    <source>
        <dbReference type="EMBL" id="KMW18133.1"/>
    </source>
</evidence>
<feature type="transmembrane region" description="Helical" evidence="9">
    <location>
        <begin position="129"/>
        <end position="150"/>
    </location>
</feature>
<dbReference type="InterPro" id="IPR036640">
    <property type="entry name" value="ABC1_TM_sf"/>
</dbReference>
<dbReference type="GO" id="GO:0015421">
    <property type="term" value="F:ABC-type oligopeptide transporter activity"/>
    <property type="evidence" value="ECO:0007669"/>
    <property type="project" value="TreeGrafter"/>
</dbReference>
<dbReference type="PROSITE" id="PS50893">
    <property type="entry name" value="ABC_TRANSPORTER_2"/>
    <property type="match status" value="1"/>
</dbReference>
<keyword evidence="5" id="KW-0547">Nucleotide-binding</keyword>
<dbReference type="Pfam" id="PF00005">
    <property type="entry name" value="ABC_tran"/>
    <property type="match status" value="1"/>
</dbReference>
<keyword evidence="4 9" id="KW-0812">Transmembrane</keyword>
<keyword evidence="6" id="KW-0067">ATP-binding</keyword>
<dbReference type="Gene3D" id="3.40.50.300">
    <property type="entry name" value="P-loop containing nucleotide triphosphate hydrolases"/>
    <property type="match status" value="1"/>
</dbReference>
<dbReference type="PATRIC" id="fig|742734.4.peg.3255"/>
<comment type="subcellular location">
    <subcellularLocation>
        <location evidence="1">Cell membrane</location>
        <topology evidence="1">Multi-pass membrane protein</topology>
    </subcellularLocation>
</comment>
<dbReference type="PANTHER" id="PTHR43394">
    <property type="entry name" value="ATP-DEPENDENT PERMEASE MDL1, MITOCHONDRIAL"/>
    <property type="match status" value="1"/>
</dbReference>
<dbReference type="SMART" id="SM00382">
    <property type="entry name" value="AAA"/>
    <property type="match status" value="1"/>
</dbReference>
<evidence type="ECO:0000256" key="7">
    <source>
        <dbReference type="ARBA" id="ARBA00022989"/>
    </source>
</evidence>
<sequence length="584" mass="64079">MKHMYKELFLFKWALLLLFITVVGSVAANLALPMYLSEVINTAIPNGDKVQVVSIGGAMLLFVLLGVVCSVGTGFFASLASVGFGKIVRSKIFRKVQFYSQTEFDGFSTSSLITRTNNDVVQVQTFMNMLLKVCLMAPIMCIGGVVLALAKSATMSMILIISLPVMIAFVLIIARLASPLSRKMQEKLDEINLVTREKLTGIRVARAFGTEQFEEQRFHRVNDEFMLNTIRMNSIMGIMIPGLSLILYATMVALIAFGGYQIINIHTAIPIGDIIAVIQYVMQIMMSVMMLSMIFVMYPRAAVSAGRINEVLETLPAVSGRDDGVTETDRRGYVSFRDVTFTFPHAEAPAIEHISFDSAPGEVTAIIGSTGSGKSTLVNLIPRFYDVQQGEVLVDGVNVKDMELRTLRGKIGLVPQKAFLFKGTIAENVGYGLEHPDQRDVEHAVSIAQSYDFVTAKEGGFEAPISQGGSNVSGGQRQRLAIARAIARKPEIYLFDDSFSALDYKTDAALRAALLTEAGDATVILVAQRVSTIKNADRILVLEDGRCVGQGRHEELMKSCEVYREIVYSQLTQEEAGKNETKQP</sequence>
<feature type="transmembrane region" description="Helical" evidence="9">
    <location>
        <begin position="274"/>
        <end position="298"/>
    </location>
</feature>
<dbReference type="SUPFAM" id="SSF90123">
    <property type="entry name" value="ABC transporter transmembrane region"/>
    <property type="match status" value="1"/>
</dbReference>
<organism evidence="12 13">
    <name type="scientific">[Clostridium] citroniae WAL-19142</name>
    <dbReference type="NCBI Taxonomy" id="742734"/>
    <lineage>
        <taxon>Bacteria</taxon>
        <taxon>Bacillati</taxon>
        <taxon>Bacillota</taxon>
        <taxon>Clostridia</taxon>
        <taxon>Lachnospirales</taxon>
        <taxon>Lachnospiraceae</taxon>
        <taxon>Enterocloster</taxon>
    </lineage>
</organism>
<evidence type="ECO:0000256" key="5">
    <source>
        <dbReference type="ARBA" id="ARBA00022741"/>
    </source>
</evidence>
<proteinExistence type="predicted"/>
<reference evidence="12 13" key="1">
    <citation type="submission" date="2011-04" db="EMBL/GenBank/DDBJ databases">
        <title>The Genome Sequence of Clostridium citroniae WAL-19142.</title>
        <authorList>
            <consortium name="The Broad Institute Genome Sequencing Platform"/>
            <person name="Earl A."/>
            <person name="Ward D."/>
            <person name="Feldgarden M."/>
            <person name="Gevers D."/>
            <person name="Warren Y.A."/>
            <person name="Tyrrell K.L."/>
            <person name="Citron D.M."/>
            <person name="Goldstein E.J."/>
            <person name="Daigneault M."/>
            <person name="Allen-Vercoe E."/>
            <person name="Young S.K."/>
            <person name="Zeng Q."/>
            <person name="Gargeya S."/>
            <person name="Fitzgerald M."/>
            <person name="Haas B."/>
            <person name="Abouelleil A."/>
            <person name="Alvarado L."/>
            <person name="Arachchi H.M."/>
            <person name="Berlin A."/>
            <person name="Brown A."/>
            <person name="Chapman S.B."/>
            <person name="Chen Z."/>
            <person name="Dunbar C."/>
            <person name="Freedman E."/>
            <person name="Gearin G."/>
            <person name="Gellesch M."/>
            <person name="Goldberg J."/>
            <person name="Griggs A."/>
            <person name="Gujja S."/>
            <person name="Heilman E.R."/>
            <person name="Heiman D."/>
            <person name="Howarth C."/>
            <person name="Larson L."/>
            <person name="Lui A."/>
            <person name="MacDonald P.J."/>
            <person name="Mehta T."/>
            <person name="Montmayeur A."/>
            <person name="Murphy C."/>
            <person name="Neiman D."/>
            <person name="Pearson M."/>
            <person name="Priest M."/>
            <person name="Roberts A."/>
            <person name="Saif S."/>
            <person name="Shea T."/>
            <person name="Shenoy N."/>
            <person name="Sisk P."/>
            <person name="Stolte C."/>
            <person name="Sykes S."/>
            <person name="White J."/>
            <person name="Yandava C."/>
            <person name="Wortman J."/>
            <person name="Nusbaum C."/>
            <person name="Birren B."/>
        </authorList>
    </citation>
    <scope>NUCLEOTIDE SEQUENCE [LARGE SCALE GENOMIC DNA]</scope>
    <source>
        <strain evidence="12 13">WAL-19142</strain>
    </source>
</reference>
<dbReference type="InterPro" id="IPR017871">
    <property type="entry name" value="ABC_transporter-like_CS"/>
</dbReference>
<feature type="transmembrane region" description="Helical" evidence="9">
    <location>
        <begin position="156"/>
        <end position="177"/>
    </location>
</feature>
<evidence type="ECO:0000313" key="13">
    <source>
        <dbReference type="Proteomes" id="UP000037392"/>
    </source>
</evidence>
<dbReference type="EMBL" id="ADLK01000024">
    <property type="protein sequence ID" value="KMW18133.1"/>
    <property type="molecule type" value="Genomic_DNA"/>
</dbReference>
<dbReference type="InterPro" id="IPR011527">
    <property type="entry name" value="ABC1_TM_dom"/>
</dbReference>
<keyword evidence="2" id="KW-0813">Transport</keyword>
<feature type="domain" description="ABC transmembrane type-1" evidence="11">
    <location>
        <begin position="16"/>
        <end position="300"/>
    </location>
</feature>
<dbReference type="PROSITE" id="PS50929">
    <property type="entry name" value="ABC_TM1F"/>
    <property type="match status" value="1"/>
</dbReference>
<dbReference type="InterPro" id="IPR039421">
    <property type="entry name" value="Type_1_exporter"/>
</dbReference>
<dbReference type="InterPro" id="IPR003439">
    <property type="entry name" value="ABC_transporter-like_ATP-bd"/>
</dbReference>
<dbReference type="Pfam" id="PF00664">
    <property type="entry name" value="ABC_membrane"/>
    <property type="match status" value="1"/>
</dbReference>
<keyword evidence="8 9" id="KW-0472">Membrane</keyword>
<evidence type="ECO:0000256" key="8">
    <source>
        <dbReference type="ARBA" id="ARBA00023136"/>
    </source>
</evidence>
<feature type="transmembrane region" description="Helical" evidence="9">
    <location>
        <begin position="235"/>
        <end position="262"/>
    </location>
</feature>
<dbReference type="GO" id="GO:0005886">
    <property type="term" value="C:plasma membrane"/>
    <property type="evidence" value="ECO:0007669"/>
    <property type="project" value="UniProtKB-SubCell"/>
</dbReference>
<dbReference type="AlphaFoldDB" id="A0A0J9BZ99"/>
<dbReference type="OrthoDB" id="9762778at2"/>
<dbReference type="InterPro" id="IPR003593">
    <property type="entry name" value="AAA+_ATPase"/>
</dbReference>
<dbReference type="RefSeq" id="WP_048930151.1">
    <property type="nucleotide sequence ID" value="NZ_KQ235879.1"/>
</dbReference>
<dbReference type="InterPro" id="IPR027417">
    <property type="entry name" value="P-loop_NTPase"/>
</dbReference>
<dbReference type="FunFam" id="3.40.50.300:FF:000854">
    <property type="entry name" value="Multidrug ABC transporter ATP-binding protein"/>
    <property type="match status" value="1"/>
</dbReference>
<comment type="caution">
    <text evidence="12">The sequence shown here is derived from an EMBL/GenBank/DDBJ whole genome shotgun (WGS) entry which is preliminary data.</text>
</comment>
<dbReference type="SUPFAM" id="SSF52540">
    <property type="entry name" value="P-loop containing nucleoside triphosphate hydrolases"/>
    <property type="match status" value="1"/>
</dbReference>
<keyword evidence="3" id="KW-1003">Cell membrane</keyword>
<accession>A0A0J9BZ99</accession>
<evidence type="ECO:0000256" key="9">
    <source>
        <dbReference type="SAM" id="Phobius"/>
    </source>
</evidence>
<dbReference type="PANTHER" id="PTHR43394:SF1">
    <property type="entry name" value="ATP-BINDING CASSETTE SUB-FAMILY B MEMBER 10, MITOCHONDRIAL"/>
    <property type="match status" value="1"/>
</dbReference>
<feature type="domain" description="ABC transporter" evidence="10">
    <location>
        <begin position="334"/>
        <end position="569"/>
    </location>
</feature>
<evidence type="ECO:0000259" key="11">
    <source>
        <dbReference type="PROSITE" id="PS50929"/>
    </source>
</evidence>
<evidence type="ECO:0008006" key="14">
    <source>
        <dbReference type="Google" id="ProtNLM"/>
    </source>
</evidence>
<evidence type="ECO:0000259" key="10">
    <source>
        <dbReference type="PROSITE" id="PS50893"/>
    </source>
</evidence>
<protein>
    <recommendedName>
        <fullName evidence="14">ABC transporter</fullName>
    </recommendedName>
</protein>
<name>A0A0J9BZ99_9FIRM</name>